<keyword evidence="2" id="KW-1185">Reference proteome</keyword>
<dbReference type="Proteomes" id="UP000318437">
    <property type="component" value="Unassembled WGS sequence"/>
</dbReference>
<comment type="caution">
    <text evidence="1">The sequence shown here is derived from an EMBL/GenBank/DDBJ whole genome shotgun (WGS) entry which is preliminary data.</text>
</comment>
<evidence type="ECO:0000313" key="2">
    <source>
        <dbReference type="Proteomes" id="UP000318437"/>
    </source>
</evidence>
<organism evidence="1 2">
    <name type="scientific">Bythopirellula polymerisocia</name>
    <dbReference type="NCBI Taxonomy" id="2528003"/>
    <lineage>
        <taxon>Bacteria</taxon>
        <taxon>Pseudomonadati</taxon>
        <taxon>Planctomycetota</taxon>
        <taxon>Planctomycetia</taxon>
        <taxon>Pirellulales</taxon>
        <taxon>Lacipirellulaceae</taxon>
        <taxon>Bythopirellula</taxon>
    </lineage>
</organism>
<reference evidence="1 2" key="1">
    <citation type="submission" date="2019-02" db="EMBL/GenBank/DDBJ databases">
        <title>Deep-cultivation of Planctomycetes and their phenomic and genomic characterization uncovers novel biology.</title>
        <authorList>
            <person name="Wiegand S."/>
            <person name="Jogler M."/>
            <person name="Boedeker C."/>
            <person name="Pinto D."/>
            <person name="Vollmers J."/>
            <person name="Rivas-Marin E."/>
            <person name="Kohn T."/>
            <person name="Peeters S.H."/>
            <person name="Heuer A."/>
            <person name="Rast P."/>
            <person name="Oberbeckmann S."/>
            <person name="Bunk B."/>
            <person name="Jeske O."/>
            <person name="Meyerdierks A."/>
            <person name="Storesund J.E."/>
            <person name="Kallscheuer N."/>
            <person name="Luecker S."/>
            <person name="Lage O.M."/>
            <person name="Pohl T."/>
            <person name="Merkel B.J."/>
            <person name="Hornburger P."/>
            <person name="Mueller R.-W."/>
            <person name="Bruemmer F."/>
            <person name="Labrenz M."/>
            <person name="Spormann A.M."/>
            <person name="Op Den Camp H."/>
            <person name="Overmann J."/>
            <person name="Amann R."/>
            <person name="Jetten M.S.M."/>
            <person name="Mascher T."/>
            <person name="Medema M.H."/>
            <person name="Devos D.P."/>
            <person name="Kaster A.-K."/>
            <person name="Ovreas L."/>
            <person name="Rohde M."/>
            <person name="Galperin M.Y."/>
            <person name="Jogler C."/>
        </authorList>
    </citation>
    <scope>NUCLEOTIDE SEQUENCE [LARGE SCALE GENOMIC DNA]</scope>
    <source>
        <strain evidence="1 2">Pla144</strain>
    </source>
</reference>
<evidence type="ECO:0000313" key="1">
    <source>
        <dbReference type="EMBL" id="TWU27485.1"/>
    </source>
</evidence>
<dbReference type="EMBL" id="SJPS01000003">
    <property type="protein sequence ID" value="TWU27485.1"/>
    <property type="molecule type" value="Genomic_DNA"/>
</dbReference>
<gene>
    <name evidence="1" type="ORF">Pla144_22590</name>
</gene>
<dbReference type="RefSeq" id="WP_231936310.1">
    <property type="nucleotide sequence ID" value="NZ_SJPS01000003.1"/>
</dbReference>
<name>A0A5C6CUE9_9BACT</name>
<protein>
    <submittedName>
        <fullName evidence="1">Uncharacterized protein</fullName>
    </submittedName>
</protein>
<accession>A0A5C6CUE9</accession>
<proteinExistence type="predicted"/>
<sequence length="87" mass="9415">MTVSALVLTATTRNPIEFELVLRPWELHFLPQSPGSFEHSITAIGSPLSAYLLGEILIAVKYPGAVTGWDAGVLFSTRLQSEPLSFG</sequence>
<dbReference type="AlphaFoldDB" id="A0A5C6CUE9"/>